<dbReference type="Proteomes" id="UP001205843">
    <property type="component" value="Unassembled WGS sequence"/>
</dbReference>
<dbReference type="InterPro" id="IPR029063">
    <property type="entry name" value="SAM-dependent_MTases_sf"/>
</dbReference>
<dbReference type="SUPFAM" id="SSF53335">
    <property type="entry name" value="S-adenosyl-L-methionine-dependent methyltransferases"/>
    <property type="match status" value="1"/>
</dbReference>
<comment type="catalytic activity">
    <reaction evidence="6">
        <text>a 2'-deoxycytidine in DNA + S-adenosyl-L-methionine = a 5-methyl-2'-deoxycytidine in DNA + S-adenosyl-L-homocysteine + H(+)</text>
        <dbReference type="Rhea" id="RHEA:13681"/>
        <dbReference type="Rhea" id="RHEA-COMP:11369"/>
        <dbReference type="Rhea" id="RHEA-COMP:11370"/>
        <dbReference type="ChEBI" id="CHEBI:15378"/>
        <dbReference type="ChEBI" id="CHEBI:57856"/>
        <dbReference type="ChEBI" id="CHEBI:59789"/>
        <dbReference type="ChEBI" id="CHEBI:85452"/>
        <dbReference type="ChEBI" id="CHEBI:85454"/>
        <dbReference type="EC" id="2.1.1.37"/>
    </reaction>
</comment>
<evidence type="ECO:0000256" key="4">
    <source>
        <dbReference type="ARBA" id="ARBA00022691"/>
    </source>
</evidence>
<sequence length="554" mass="60883">MTTRRMGRAPRQVTYTKVSETRERVWLEGRRLAASGFERGVRYRLEVNPERGYARFLLDPSGDRVVSGRANRRAGRDTPIIDVCLAEIAPPGTRVRAVMSDGVIEVTLHHEEIALADRERRLRASLARGRISEASVCTGIGVSTAAIAEGVRAAGLRGEVEWVVEMDGRYTEVADRNNSAITERTRIFNGKLEEIEPELVTPVDLLSFSLPCDGHSLAGKAKRGIKRAESHDLSATSVFGLVRILDAANPSALLSENVVQARDSATYELLRRELERRNYLVQDIELDSTQAGTIDVRRRWFFVAISKNLAEGFDINRVAPSERVYARVKDLLEPIGAEDDAWRHFDGLREKAARDKDAGKNFRNFVYTGEEDWVASLRKYYNKAGSTDARVSELAIMSDADLAALGGAVRARESGADADAALALIERMREADNRALSRDEIDALMALPSVRERVRERLFTPVEHARLKGIPEALVDDVAATIAHEGLGQSGLWGHFAGLAQVLGEHLGSLVVCADGGVIQGDFSPQAKRLAKRRIVSDEPAASAQGELFSGHGL</sequence>
<keyword evidence="4" id="KW-0949">S-adenosyl-L-methionine</keyword>
<reference evidence="7" key="1">
    <citation type="submission" date="2022-03" db="EMBL/GenBank/DDBJ databases">
        <title>Genomic Encyclopedia of Type Strains, Phase III (KMG-III): the genomes of soil and plant-associated and newly described type strains.</title>
        <authorList>
            <person name="Whitman W."/>
        </authorList>
    </citation>
    <scope>NUCLEOTIDE SEQUENCE</scope>
    <source>
        <strain evidence="7">ANL 6-2</strain>
    </source>
</reference>
<proteinExistence type="predicted"/>
<evidence type="ECO:0000313" key="8">
    <source>
        <dbReference type="Proteomes" id="UP001205843"/>
    </source>
</evidence>
<dbReference type="EMBL" id="JALJXV010000003">
    <property type="protein sequence ID" value="MCP1674599.1"/>
    <property type="molecule type" value="Genomic_DNA"/>
</dbReference>
<accession>A0AAE3KBB1</accession>
<dbReference type="PANTHER" id="PTHR46098">
    <property type="entry name" value="TRNA (CYTOSINE(38)-C(5))-METHYLTRANSFERASE"/>
    <property type="match status" value="1"/>
</dbReference>
<comment type="caution">
    <text evidence="7">The sequence shown here is derived from an EMBL/GenBank/DDBJ whole genome shotgun (WGS) entry which is preliminary data.</text>
</comment>
<dbReference type="Pfam" id="PF00145">
    <property type="entry name" value="DNA_methylase"/>
    <property type="match status" value="1"/>
</dbReference>
<dbReference type="RefSeq" id="WP_253476713.1">
    <property type="nucleotide sequence ID" value="NZ_JALJXV010000003.1"/>
</dbReference>
<name>A0AAE3KBB1_9GAMM</name>
<evidence type="ECO:0000256" key="3">
    <source>
        <dbReference type="ARBA" id="ARBA00022679"/>
    </source>
</evidence>
<dbReference type="InterPro" id="IPR001525">
    <property type="entry name" value="C5_MeTfrase"/>
</dbReference>
<dbReference type="InterPro" id="IPR050750">
    <property type="entry name" value="C5-MTase"/>
</dbReference>
<dbReference type="GO" id="GO:0032259">
    <property type="term" value="P:methylation"/>
    <property type="evidence" value="ECO:0007669"/>
    <property type="project" value="UniProtKB-KW"/>
</dbReference>
<dbReference type="GO" id="GO:0009307">
    <property type="term" value="P:DNA restriction-modification system"/>
    <property type="evidence" value="ECO:0007669"/>
    <property type="project" value="UniProtKB-KW"/>
</dbReference>
<gene>
    <name evidence="7" type="ORF">J2T57_001701</name>
</gene>
<organism evidence="7 8">
    <name type="scientific">Natronocella acetinitrilica</name>
    <dbReference type="NCBI Taxonomy" id="414046"/>
    <lineage>
        <taxon>Bacteria</taxon>
        <taxon>Pseudomonadati</taxon>
        <taxon>Pseudomonadota</taxon>
        <taxon>Gammaproteobacteria</taxon>
        <taxon>Chromatiales</taxon>
        <taxon>Ectothiorhodospiraceae</taxon>
        <taxon>Natronocella</taxon>
    </lineage>
</organism>
<dbReference type="AlphaFoldDB" id="A0AAE3KBB1"/>
<evidence type="ECO:0000313" key="7">
    <source>
        <dbReference type="EMBL" id="MCP1674599.1"/>
    </source>
</evidence>
<evidence type="ECO:0000256" key="1">
    <source>
        <dbReference type="ARBA" id="ARBA00011975"/>
    </source>
</evidence>
<dbReference type="GO" id="GO:0003886">
    <property type="term" value="F:DNA (cytosine-5-)-methyltransferase activity"/>
    <property type="evidence" value="ECO:0007669"/>
    <property type="project" value="UniProtKB-EC"/>
</dbReference>
<keyword evidence="5" id="KW-0680">Restriction system</keyword>
<evidence type="ECO:0000256" key="2">
    <source>
        <dbReference type="ARBA" id="ARBA00022603"/>
    </source>
</evidence>
<evidence type="ECO:0000256" key="6">
    <source>
        <dbReference type="ARBA" id="ARBA00047422"/>
    </source>
</evidence>
<keyword evidence="2 7" id="KW-0489">Methyltransferase</keyword>
<protein>
    <recommendedName>
        <fullName evidence="1">DNA (cytosine-5-)-methyltransferase</fullName>
        <ecNumber evidence="1">2.1.1.37</ecNumber>
    </recommendedName>
</protein>
<keyword evidence="3 7" id="KW-0808">Transferase</keyword>
<dbReference type="PANTHER" id="PTHR46098:SF1">
    <property type="entry name" value="TRNA (CYTOSINE(38)-C(5))-METHYLTRANSFERASE"/>
    <property type="match status" value="1"/>
</dbReference>
<dbReference type="Gene3D" id="3.40.50.150">
    <property type="entry name" value="Vaccinia Virus protein VP39"/>
    <property type="match status" value="1"/>
</dbReference>
<dbReference type="EC" id="2.1.1.37" evidence="1"/>
<keyword evidence="8" id="KW-1185">Reference proteome</keyword>
<evidence type="ECO:0000256" key="5">
    <source>
        <dbReference type="ARBA" id="ARBA00022747"/>
    </source>
</evidence>